<name>A0L445_MAGMM</name>
<reference evidence="2" key="1">
    <citation type="journal article" date="2009" name="Appl. Environ. Microbiol.">
        <title>Complete genome sequence of the chemolithoautotrophic marine magnetotactic coccus strain MC-1.</title>
        <authorList>
            <person name="Schubbe S."/>
            <person name="Williams T.J."/>
            <person name="Xie G."/>
            <person name="Kiss H.E."/>
            <person name="Brettin T.S."/>
            <person name="Martinez D."/>
            <person name="Ross C.A."/>
            <person name="Schuler D."/>
            <person name="Cox B.L."/>
            <person name="Nealson K.H."/>
            <person name="Bazylinski D.A."/>
        </authorList>
    </citation>
    <scope>NUCLEOTIDE SEQUENCE [LARGE SCALE GENOMIC DNA]</scope>
    <source>
        <strain evidence="2">ATCC BAA-1437 / JCM 17883 / MC-1</strain>
    </source>
</reference>
<dbReference type="AlphaFoldDB" id="A0L445"/>
<gene>
    <name evidence="1" type="ordered locus">Mmc1_0211</name>
</gene>
<keyword evidence="2" id="KW-1185">Reference proteome</keyword>
<accession>A0L445</accession>
<evidence type="ECO:0000313" key="2">
    <source>
        <dbReference type="Proteomes" id="UP000002586"/>
    </source>
</evidence>
<dbReference type="Proteomes" id="UP000002586">
    <property type="component" value="Chromosome"/>
</dbReference>
<evidence type="ECO:0000313" key="1">
    <source>
        <dbReference type="EMBL" id="ABK42738.1"/>
    </source>
</evidence>
<dbReference type="EMBL" id="CP000471">
    <property type="protein sequence ID" value="ABK42738.1"/>
    <property type="molecule type" value="Genomic_DNA"/>
</dbReference>
<reference evidence="1 2" key="2">
    <citation type="journal article" date="2012" name="Int. J. Syst. Evol. Microbiol.">
        <title>Magnetococcus marinus gen. nov., sp. nov., a marine, magnetotactic bacterium that represents a novel lineage (Magnetococcaceae fam. nov.; Magnetococcales ord. nov.) at the base of the Alphaproteobacteria.</title>
        <authorList>
            <person name="Bazylinski D.A."/>
            <person name="Williams T.J."/>
            <person name="Lefevre C.T."/>
            <person name="Berg R.J."/>
            <person name="Zhang C.L."/>
            <person name="Bowser S.S."/>
            <person name="Dean A.J."/>
            <person name="Beveridge T.J."/>
        </authorList>
    </citation>
    <scope>NUCLEOTIDE SEQUENCE [LARGE SCALE GENOMIC DNA]</scope>
    <source>
        <strain evidence="2">ATCC BAA-1437 / JCM 17883 / MC-1</strain>
    </source>
</reference>
<protein>
    <submittedName>
        <fullName evidence="1">Uncharacterized protein</fullName>
    </submittedName>
</protein>
<dbReference type="HOGENOM" id="CLU_2330396_0_0_5"/>
<organism evidence="1 2">
    <name type="scientific">Magnetococcus marinus (strain ATCC BAA-1437 / JCM 17883 / MC-1)</name>
    <dbReference type="NCBI Taxonomy" id="156889"/>
    <lineage>
        <taxon>Bacteria</taxon>
        <taxon>Pseudomonadati</taxon>
        <taxon>Pseudomonadota</taxon>
        <taxon>Magnetococcia</taxon>
        <taxon>Magnetococcales</taxon>
        <taxon>Magnetococcaceae</taxon>
        <taxon>Magnetococcus</taxon>
    </lineage>
</organism>
<sequence length="98" mass="10672">MDGYAVVHEGHGVLGAGQDQAAAIAMARRHTDLTLDEAQLRHHFDAIYGELYLLPATEALVQAVTTSQPLHTFKIRQFGLGWIVDLTGEGEDEGEEEA</sequence>
<dbReference type="KEGG" id="mgm:Mmc1_0211"/>
<proteinExistence type="predicted"/>
<dbReference type="RefSeq" id="WP_011711911.1">
    <property type="nucleotide sequence ID" value="NC_008576.1"/>
</dbReference>